<evidence type="ECO:0000256" key="15">
    <source>
        <dbReference type="ARBA" id="ARBA00022909"/>
    </source>
</evidence>
<comment type="catalytic activity">
    <reaction evidence="20">
        <text>10-formyltetrahydrofolyl-(gamma-L-Glu)(n) + L-glutamate + ATP = 10-formyltetrahydrofolyl-(gamma-L-Glu)(n+1) + ADP + phosphate + H(+)</text>
        <dbReference type="Rhea" id="RHEA:51904"/>
        <dbReference type="Rhea" id="RHEA-COMP:13088"/>
        <dbReference type="Rhea" id="RHEA-COMP:14300"/>
        <dbReference type="ChEBI" id="CHEBI:15378"/>
        <dbReference type="ChEBI" id="CHEBI:29985"/>
        <dbReference type="ChEBI" id="CHEBI:30616"/>
        <dbReference type="ChEBI" id="CHEBI:43474"/>
        <dbReference type="ChEBI" id="CHEBI:134413"/>
        <dbReference type="ChEBI" id="CHEBI:456216"/>
        <dbReference type="EC" id="6.3.2.17"/>
    </reaction>
</comment>
<dbReference type="NCBIfam" id="TIGR01499">
    <property type="entry name" value="folC"/>
    <property type="match status" value="1"/>
</dbReference>
<keyword evidence="10 23" id="KW-0436">Ligase</keyword>
<evidence type="ECO:0000256" key="11">
    <source>
        <dbReference type="ARBA" id="ARBA00022723"/>
    </source>
</evidence>
<evidence type="ECO:0000256" key="2">
    <source>
        <dbReference type="ARBA" id="ARBA00002714"/>
    </source>
</evidence>
<evidence type="ECO:0000256" key="6">
    <source>
        <dbReference type="ARBA" id="ARBA00011245"/>
    </source>
</evidence>
<gene>
    <name evidence="26" type="ORF">MBSD_n1012</name>
</gene>
<dbReference type="PANTHER" id="PTHR11136:SF0">
    <property type="entry name" value="DIHYDROFOLATE SYNTHETASE-RELATED"/>
    <property type="match status" value="1"/>
</dbReference>
<dbReference type="GO" id="GO:0004326">
    <property type="term" value="F:tetrahydrofolylpolyglutamate synthase activity"/>
    <property type="evidence" value="ECO:0007669"/>
    <property type="project" value="UniProtKB-EC"/>
</dbReference>
<dbReference type="EC" id="6.3.2.12" evidence="7"/>
<evidence type="ECO:0000256" key="20">
    <source>
        <dbReference type="ARBA" id="ARBA00047808"/>
    </source>
</evidence>
<evidence type="ECO:0000256" key="13">
    <source>
        <dbReference type="ARBA" id="ARBA00022840"/>
    </source>
</evidence>
<evidence type="ECO:0000256" key="10">
    <source>
        <dbReference type="ARBA" id="ARBA00022598"/>
    </source>
</evidence>
<feature type="domain" description="Mur ligase central" evidence="25">
    <location>
        <begin position="46"/>
        <end position="223"/>
    </location>
</feature>
<dbReference type="GO" id="GO:0005524">
    <property type="term" value="F:ATP binding"/>
    <property type="evidence" value="ECO:0007669"/>
    <property type="project" value="UniProtKB-KW"/>
</dbReference>
<evidence type="ECO:0000259" key="24">
    <source>
        <dbReference type="Pfam" id="PF02875"/>
    </source>
</evidence>
<dbReference type="EMBL" id="DF970170">
    <property type="protein sequence ID" value="GAP65721.1"/>
    <property type="molecule type" value="Genomic_DNA"/>
</dbReference>
<keyword evidence="11" id="KW-0479">Metal-binding</keyword>
<dbReference type="SUPFAM" id="SSF53623">
    <property type="entry name" value="MurD-like peptide ligases, catalytic domain"/>
    <property type="match status" value="1"/>
</dbReference>
<evidence type="ECO:0000256" key="22">
    <source>
        <dbReference type="ARBA" id="ARBA00049161"/>
    </source>
</evidence>
<dbReference type="NCBIfam" id="NF008101">
    <property type="entry name" value="PRK10846.1"/>
    <property type="match status" value="1"/>
</dbReference>
<evidence type="ECO:0000256" key="18">
    <source>
        <dbReference type="ARBA" id="ARBA00032510"/>
    </source>
</evidence>
<protein>
    <recommendedName>
        <fullName evidence="9">Dihydrofolate synthase/folylpolyglutamate synthase</fullName>
        <ecNumber evidence="7">6.3.2.12</ecNumber>
        <ecNumber evidence="8">6.3.2.17</ecNumber>
    </recommendedName>
    <alternativeName>
        <fullName evidence="18">Folylpoly-gamma-glutamate synthetase-dihydrofolate synthetase</fullName>
    </alternativeName>
    <alternativeName>
        <fullName evidence="16">Folylpolyglutamate synthetase</fullName>
    </alternativeName>
    <alternativeName>
        <fullName evidence="17">Tetrahydrofolylpolyglutamate synthase</fullName>
    </alternativeName>
</protein>
<comment type="catalytic activity">
    <reaction evidence="19">
        <text>(6S)-5,6,7,8-tetrahydrofolyl-(gamma-L-Glu)(n) + L-glutamate + ATP = (6S)-5,6,7,8-tetrahydrofolyl-(gamma-L-Glu)(n+1) + ADP + phosphate + H(+)</text>
        <dbReference type="Rhea" id="RHEA:10580"/>
        <dbReference type="Rhea" id="RHEA-COMP:14738"/>
        <dbReference type="Rhea" id="RHEA-COMP:14740"/>
        <dbReference type="ChEBI" id="CHEBI:15378"/>
        <dbReference type="ChEBI" id="CHEBI:29985"/>
        <dbReference type="ChEBI" id="CHEBI:30616"/>
        <dbReference type="ChEBI" id="CHEBI:43474"/>
        <dbReference type="ChEBI" id="CHEBI:141005"/>
        <dbReference type="ChEBI" id="CHEBI:456216"/>
        <dbReference type="EC" id="6.3.2.17"/>
    </reaction>
</comment>
<dbReference type="OrthoDB" id="9809356at2"/>
<dbReference type="GO" id="GO:0008841">
    <property type="term" value="F:dihydrofolate synthase activity"/>
    <property type="evidence" value="ECO:0007669"/>
    <property type="project" value="UniProtKB-EC"/>
</dbReference>
<evidence type="ECO:0000256" key="9">
    <source>
        <dbReference type="ARBA" id="ARBA00019357"/>
    </source>
</evidence>
<dbReference type="InterPro" id="IPR004101">
    <property type="entry name" value="Mur_ligase_C"/>
</dbReference>
<dbReference type="EC" id="6.3.2.17" evidence="8"/>
<evidence type="ECO:0000256" key="19">
    <source>
        <dbReference type="ARBA" id="ARBA00047493"/>
    </source>
</evidence>
<comment type="catalytic activity">
    <reaction evidence="21">
        <text>(6R)-5,10-methylenetetrahydrofolyl-(gamma-L-Glu)(n) + L-glutamate + ATP = (6R)-5,10-methylenetetrahydrofolyl-(gamma-L-Glu)(n+1) + ADP + phosphate + H(+)</text>
        <dbReference type="Rhea" id="RHEA:51912"/>
        <dbReference type="Rhea" id="RHEA-COMP:13257"/>
        <dbReference type="Rhea" id="RHEA-COMP:13258"/>
        <dbReference type="ChEBI" id="CHEBI:15378"/>
        <dbReference type="ChEBI" id="CHEBI:29985"/>
        <dbReference type="ChEBI" id="CHEBI:30616"/>
        <dbReference type="ChEBI" id="CHEBI:43474"/>
        <dbReference type="ChEBI" id="CHEBI:136572"/>
        <dbReference type="ChEBI" id="CHEBI:456216"/>
        <dbReference type="EC" id="6.3.2.17"/>
    </reaction>
</comment>
<comment type="cofactor">
    <cofactor evidence="1">
        <name>Mg(2+)</name>
        <dbReference type="ChEBI" id="CHEBI:18420"/>
    </cofactor>
</comment>
<dbReference type="InterPro" id="IPR001645">
    <property type="entry name" value="Folylpolyglutamate_synth"/>
</dbReference>
<organism evidence="26">
    <name type="scientific">Mizugakiibacter sediminis</name>
    <dbReference type="NCBI Taxonomy" id="1475481"/>
    <lineage>
        <taxon>Bacteria</taxon>
        <taxon>Pseudomonadati</taxon>
        <taxon>Pseudomonadota</taxon>
        <taxon>Gammaproteobacteria</taxon>
        <taxon>Lysobacterales</taxon>
        <taxon>Rhodanobacteraceae</taxon>
        <taxon>Mizugakiibacter</taxon>
    </lineage>
</organism>
<dbReference type="Gene3D" id="3.90.190.20">
    <property type="entry name" value="Mur ligase, C-terminal domain"/>
    <property type="match status" value="1"/>
</dbReference>
<dbReference type="InterPro" id="IPR013221">
    <property type="entry name" value="Mur_ligase_cen"/>
</dbReference>
<keyword evidence="15" id="KW-0289">Folate biosynthesis</keyword>
<evidence type="ECO:0000256" key="21">
    <source>
        <dbReference type="ARBA" id="ARBA00049035"/>
    </source>
</evidence>
<proteinExistence type="inferred from homology"/>
<comment type="pathway">
    <text evidence="3">Cofactor biosynthesis; tetrahydrofolate biosynthesis; 7,8-dihydrofolate from 2-amino-4-hydroxy-6-hydroxymethyl-7,8-dihydropteridine diphosphate and 4-aminobenzoate: step 2/2.</text>
</comment>
<feature type="domain" description="Mur ligase C-terminal" evidence="24">
    <location>
        <begin position="291"/>
        <end position="415"/>
    </location>
</feature>
<dbReference type="Pfam" id="PF02875">
    <property type="entry name" value="Mur_ligase_C"/>
    <property type="match status" value="1"/>
</dbReference>
<evidence type="ECO:0000256" key="8">
    <source>
        <dbReference type="ARBA" id="ARBA00013025"/>
    </source>
</evidence>
<reference evidence="26" key="1">
    <citation type="submission" date="2015-08" db="EMBL/GenBank/DDBJ databases">
        <title>Complete DNA Sequence of Pseudomonas syringae pv. actinidiae, the Causal Agent of Kiwifruit Canker Disease.</title>
        <authorList>
            <person name="Rikkerink E.H.A."/>
            <person name="Fineran P.C."/>
        </authorList>
    </citation>
    <scope>NUCLEOTIDE SEQUENCE</scope>
    <source>
        <strain evidence="26">SkMP5</strain>
    </source>
</reference>
<comment type="pathway">
    <text evidence="4">Cofactor biosynthesis; tetrahydrofolylpolyglutamate biosynthesis.</text>
</comment>
<accession>A0A0K8QLZ9</accession>
<dbReference type="Gene3D" id="3.40.1190.10">
    <property type="entry name" value="Mur-like, catalytic domain"/>
    <property type="match status" value="1"/>
</dbReference>
<dbReference type="PANTHER" id="PTHR11136">
    <property type="entry name" value="FOLYLPOLYGLUTAMATE SYNTHASE-RELATED"/>
    <property type="match status" value="1"/>
</dbReference>
<dbReference type="GO" id="GO:0046656">
    <property type="term" value="P:folic acid biosynthetic process"/>
    <property type="evidence" value="ECO:0007669"/>
    <property type="project" value="UniProtKB-KW"/>
</dbReference>
<evidence type="ECO:0000256" key="7">
    <source>
        <dbReference type="ARBA" id="ARBA00013023"/>
    </source>
</evidence>
<evidence type="ECO:0000256" key="3">
    <source>
        <dbReference type="ARBA" id="ARBA00004799"/>
    </source>
</evidence>
<keyword evidence="27" id="KW-1185">Reference proteome</keyword>
<evidence type="ECO:0000313" key="26">
    <source>
        <dbReference type="EMBL" id="GAP65721.1"/>
    </source>
</evidence>
<evidence type="ECO:0000256" key="16">
    <source>
        <dbReference type="ARBA" id="ARBA00030048"/>
    </source>
</evidence>
<evidence type="ECO:0000256" key="14">
    <source>
        <dbReference type="ARBA" id="ARBA00022842"/>
    </source>
</evidence>
<dbReference type="SUPFAM" id="SSF53244">
    <property type="entry name" value="MurD-like peptide ligases, peptide-binding domain"/>
    <property type="match status" value="1"/>
</dbReference>
<comment type="subunit">
    <text evidence="6">Monomer.</text>
</comment>
<evidence type="ECO:0000259" key="25">
    <source>
        <dbReference type="Pfam" id="PF08245"/>
    </source>
</evidence>
<name>A0A0K8QLZ9_9GAMM</name>
<dbReference type="GO" id="GO:0046872">
    <property type="term" value="F:metal ion binding"/>
    <property type="evidence" value="ECO:0007669"/>
    <property type="project" value="UniProtKB-KW"/>
</dbReference>
<dbReference type="Proteomes" id="UP000253740">
    <property type="component" value="Unassembled WGS sequence"/>
</dbReference>
<dbReference type="AlphaFoldDB" id="A0A0K8QLZ9"/>
<evidence type="ECO:0000256" key="23">
    <source>
        <dbReference type="PIRNR" id="PIRNR001563"/>
    </source>
</evidence>
<evidence type="ECO:0000256" key="4">
    <source>
        <dbReference type="ARBA" id="ARBA00005150"/>
    </source>
</evidence>
<evidence type="ECO:0000256" key="5">
    <source>
        <dbReference type="ARBA" id="ARBA00008276"/>
    </source>
</evidence>
<evidence type="ECO:0000256" key="1">
    <source>
        <dbReference type="ARBA" id="ARBA00001946"/>
    </source>
</evidence>
<dbReference type="FunFam" id="3.40.1190.10:FF:000004">
    <property type="entry name" value="Dihydrofolate synthase/folylpolyglutamate synthase"/>
    <property type="match status" value="1"/>
</dbReference>
<dbReference type="RefSeq" id="WP_062535741.1">
    <property type="nucleotide sequence ID" value="NZ_DF970170.1"/>
</dbReference>
<evidence type="ECO:0000256" key="17">
    <source>
        <dbReference type="ARBA" id="ARBA00030592"/>
    </source>
</evidence>
<keyword evidence="12 23" id="KW-0547">Nucleotide-binding</keyword>
<evidence type="ECO:0000256" key="12">
    <source>
        <dbReference type="ARBA" id="ARBA00022741"/>
    </source>
</evidence>
<dbReference type="Pfam" id="PF08245">
    <property type="entry name" value="Mur_ligase_M"/>
    <property type="match status" value="1"/>
</dbReference>
<dbReference type="UniPathway" id="UPA00077">
    <property type="reaction ID" value="UER00157"/>
</dbReference>
<comment type="similarity">
    <text evidence="5 23">Belongs to the folylpolyglutamate synthase family.</text>
</comment>
<sequence length="436" mass="45635">MTRTLEQWLDYQQRVHALGVDLGLERVRAVWQRMGAPRPATVVITVGGTNGKGSTVAFLEAMLAAAGKRVGCYTSPHLLRYNERVRIDGADAEDAALVAAFERIEAARGEIPLTYFEFGTLAALDLCARAALDVAVLEVGLGGRLDAVNIVDADAAIVTTIGLDHMDWLGNDRDSIGREKAGIFRAGRPAVIGEGDPPRGLLEAARERGARVLRAGRDFHAQALDEGWRWHGWREGAGAPPALELPAPALEAPCQIANAAAAVAALYALRERLGWDARAIARGMTAARVRGRLEHLGGDPELVVDVAHNPQAAAALAAWLDAHPPRGRVLAVYGALSDKDVAGVGAALGARVAHWHLGGLAAETPRGLPVDELAARLRAGLPEAAFSAHADMAAALAAARAAARPGDRILAFGSFHVAAAALRAAAAAPAPARARV</sequence>
<dbReference type="STRING" id="1475481.GCA_000953855_01031"/>
<keyword evidence="14" id="KW-0460">Magnesium</keyword>
<dbReference type="InterPro" id="IPR036565">
    <property type="entry name" value="Mur-like_cat_sf"/>
</dbReference>
<evidence type="ECO:0000313" key="27">
    <source>
        <dbReference type="Proteomes" id="UP000253740"/>
    </source>
</evidence>
<keyword evidence="13 23" id="KW-0067">ATP-binding</keyword>
<dbReference type="InterPro" id="IPR036615">
    <property type="entry name" value="Mur_ligase_C_dom_sf"/>
</dbReference>
<dbReference type="PIRSF" id="PIRSF001563">
    <property type="entry name" value="Folylpolyglu_synth"/>
    <property type="match status" value="1"/>
</dbReference>
<comment type="catalytic activity">
    <reaction evidence="22">
        <text>7,8-dihydropteroate + L-glutamate + ATP = 7,8-dihydrofolate + ADP + phosphate + H(+)</text>
        <dbReference type="Rhea" id="RHEA:23584"/>
        <dbReference type="ChEBI" id="CHEBI:15378"/>
        <dbReference type="ChEBI" id="CHEBI:17839"/>
        <dbReference type="ChEBI" id="CHEBI:29985"/>
        <dbReference type="ChEBI" id="CHEBI:30616"/>
        <dbReference type="ChEBI" id="CHEBI:43474"/>
        <dbReference type="ChEBI" id="CHEBI:57451"/>
        <dbReference type="ChEBI" id="CHEBI:456216"/>
        <dbReference type="EC" id="6.3.2.12"/>
    </reaction>
</comment>
<dbReference type="GO" id="GO:0005737">
    <property type="term" value="C:cytoplasm"/>
    <property type="evidence" value="ECO:0007669"/>
    <property type="project" value="TreeGrafter"/>
</dbReference>
<dbReference type="GO" id="GO:0046654">
    <property type="term" value="P:tetrahydrofolate biosynthetic process"/>
    <property type="evidence" value="ECO:0007669"/>
    <property type="project" value="UniProtKB-UniPathway"/>
</dbReference>
<comment type="function">
    <text evidence="2">Functions in two distinct reactions of the de novo folate biosynthetic pathway. Catalyzes the addition of a glutamate residue to dihydropteroate (7,8-dihydropteroate or H2Pte) to form dihydrofolate (7,8-dihydrofolate monoglutamate or H2Pte-Glu). Also catalyzes successive additions of L-glutamate to tetrahydrofolate or 10-formyltetrahydrofolate or 5,10-methylenetetrahydrofolate, leading to folylpolyglutamate derivatives.</text>
</comment>